<dbReference type="PANTHER" id="PTHR24148:SF64">
    <property type="entry name" value="HETEROKARYON INCOMPATIBILITY DOMAIN-CONTAINING PROTEIN"/>
    <property type="match status" value="1"/>
</dbReference>
<name>A0A3D8RA84_9HELO</name>
<evidence type="ECO:0000256" key="1">
    <source>
        <dbReference type="SAM" id="Phobius"/>
    </source>
</evidence>
<keyword evidence="1" id="KW-0812">Transmembrane</keyword>
<accession>A0A3D8RA84</accession>
<organism evidence="2 3">
    <name type="scientific">Coleophoma cylindrospora</name>
    <dbReference type="NCBI Taxonomy" id="1849047"/>
    <lineage>
        <taxon>Eukaryota</taxon>
        <taxon>Fungi</taxon>
        <taxon>Dikarya</taxon>
        <taxon>Ascomycota</taxon>
        <taxon>Pezizomycotina</taxon>
        <taxon>Leotiomycetes</taxon>
        <taxon>Helotiales</taxon>
        <taxon>Dermateaceae</taxon>
        <taxon>Coleophoma</taxon>
    </lineage>
</organism>
<evidence type="ECO:0008006" key="4">
    <source>
        <dbReference type="Google" id="ProtNLM"/>
    </source>
</evidence>
<dbReference type="InterPro" id="IPR052895">
    <property type="entry name" value="HetReg/Transcr_Mod"/>
</dbReference>
<dbReference type="PANTHER" id="PTHR24148">
    <property type="entry name" value="ANKYRIN REPEAT DOMAIN-CONTAINING PROTEIN 39 HOMOLOG-RELATED"/>
    <property type="match status" value="1"/>
</dbReference>
<keyword evidence="3" id="KW-1185">Reference proteome</keyword>
<comment type="caution">
    <text evidence="2">The sequence shown here is derived from an EMBL/GenBank/DDBJ whole genome shotgun (WGS) entry which is preliminary data.</text>
</comment>
<sequence length="441" mass="48835">MAAEHKDREPDLETVMALRDVFGRAWFRRTWIIQEIAASQSAVVVCGPRAIPWVSVRNACIQIERVINAAANKSLYLGSGFQHFHFLNEIIDLGLIDPHLGKYAQSHRDLLYLINSFSHMDATDPRDKVYGLLGLSNENGGVVSEMGRLEPDYAKPVQQIYTKVARHLILSTGRLDVLRACLGTGKVTGLPSWVPDWTVTMMRSTSGMARWREPFSLPHMPPPQGAIAAFSDDLSTITVRGFIIGTLGPLEGSLLRKSQDDEISYQSHKRMLNSLISIGNWMVGVFFLLLRIPGAGKLLRFLARRDPMELGFFLGILADIRPSLSKGFKFAFPETLAAWTKYLDFTVREEAVASSFLVVPSQPMPSVHAQSCSTYAKAREGDVICMFVGGNVPFITRQESERLVLVGPASFGGFVPDGLVWAHAKKGLKNGTLALHSFTLF</sequence>
<keyword evidence="1" id="KW-0472">Membrane</keyword>
<reference evidence="2 3" key="1">
    <citation type="journal article" date="2018" name="IMA Fungus">
        <title>IMA Genome-F 9: Draft genome sequence of Annulohypoxylon stygium, Aspergillus mulundensis, Berkeleyomyces basicola (syn. Thielaviopsis basicola), Ceratocystis smalleyi, two Cercospora beticola strains, Coleophoma cylindrospora, Fusarium fracticaudum, Phialophora cf. hyalina, and Morchella septimelata.</title>
        <authorList>
            <person name="Wingfield B.D."/>
            <person name="Bills G.F."/>
            <person name="Dong Y."/>
            <person name="Huang W."/>
            <person name="Nel W.J."/>
            <person name="Swalarsk-Parry B.S."/>
            <person name="Vaghefi N."/>
            <person name="Wilken P.M."/>
            <person name="An Z."/>
            <person name="de Beer Z.W."/>
            <person name="De Vos L."/>
            <person name="Chen L."/>
            <person name="Duong T.A."/>
            <person name="Gao Y."/>
            <person name="Hammerbacher A."/>
            <person name="Kikkert J.R."/>
            <person name="Li Y."/>
            <person name="Li H."/>
            <person name="Li K."/>
            <person name="Li Q."/>
            <person name="Liu X."/>
            <person name="Ma X."/>
            <person name="Naidoo K."/>
            <person name="Pethybridge S.J."/>
            <person name="Sun J."/>
            <person name="Steenkamp E.T."/>
            <person name="van der Nest M.A."/>
            <person name="van Wyk S."/>
            <person name="Wingfield M.J."/>
            <person name="Xiong C."/>
            <person name="Yue Q."/>
            <person name="Zhang X."/>
        </authorList>
    </citation>
    <scope>NUCLEOTIDE SEQUENCE [LARGE SCALE GENOMIC DNA]</scope>
    <source>
        <strain evidence="2 3">BP6252</strain>
    </source>
</reference>
<protein>
    <recommendedName>
        <fullName evidence="4">Heterokaryon incompatibility domain-containing protein</fullName>
    </recommendedName>
</protein>
<proteinExistence type="predicted"/>
<evidence type="ECO:0000313" key="2">
    <source>
        <dbReference type="EMBL" id="RDW70963.1"/>
    </source>
</evidence>
<feature type="transmembrane region" description="Helical" evidence="1">
    <location>
        <begin position="271"/>
        <end position="290"/>
    </location>
</feature>
<evidence type="ECO:0000313" key="3">
    <source>
        <dbReference type="Proteomes" id="UP000256645"/>
    </source>
</evidence>
<dbReference type="STRING" id="1849047.A0A3D8RA84"/>
<dbReference type="OrthoDB" id="3557394at2759"/>
<dbReference type="EMBL" id="PDLM01000008">
    <property type="protein sequence ID" value="RDW70963.1"/>
    <property type="molecule type" value="Genomic_DNA"/>
</dbReference>
<gene>
    <name evidence="2" type="ORF">BP6252_07526</name>
</gene>
<keyword evidence="1" id="KW-1133">Transmembrane helix</keyword>
<dbReference type="Proteomes" id="UP000256645">
    <property type="component" value="Unassembled WGS sequence"/>
</dbReference>
<dbReference type="AlphaFoldDB" id="A0A3D8RA84"/>